<keyword evidence="8 15" id="KW-0378">Hydrolase</keyword>
<keyword evidence="19" id="KW-1185">Reference proteome</keyword>
<evidence type="ECO:0000256" key="7">
    <source>
        <dbReference type="ARBA" id="ARBA00022741"/>
    </source>
</evidence>
<keyword evidence="9 15" id="KW-0862">Zinc</keyword>
<evidence type="ECO:0000256" key="3">
    <source>
        <dbReference type="ARBA" id="ARBA00022475"/>
    </source>
</evidence>
<dbReference type="SUPFAM" id="SSF52540">
    <property type="entry name" value="P-loop containing nucleoside triphosphate hydrolases"/>
    <property type="match status" value="1"/>
</dbReference>
<dbReference type="InterPro" id="IPR011546">
    <property type="entry name" value="Pept_M41_FtsH_extracell"/>
</dbReference>
<feature type="binding site" evidence="15">
    <location>
        <position position="499"/>
    </location>
    <ligand>
        <name>Zn(2+)</name>
        <dbReference type="ChEBI" id="CHEBI:29105"/>
        <note>catalytic</note>
    </ligand>
</feature>
<keyword evidence="11 15" id="KW-1133">Transmembrane helix</keyword>
<comment type="similarity">
    <text evidence="16">Belongs to the AAA ATPase family.</text>
</comment>
<protein>
    <recommendedName>
        <fullName evidence="15">ATP-dependent zinc metalloprotease FtsH</fullName>
        <ecNumber evidence="15">3.4.24.-</ecNumber>
    </recommendedName>
</protein>
<organism evidence="18 19">
    <name type="scientific">Tepidimonas alkaliphilus</name>
    <dbReference type="NCBI Taxonomy" id="2588942"/>
    <lineage>
        <taxon>Bacteria</taxon>
        <taxon>Pseudomonadati</taxon>
        <taxon>Pseudomonadota</taxon>
        <taxon>Betaproteobacteria</taxon>
        <taxon>Burkholderiales</taxon>
        <taxon>Tepidimonas</taxon>
    </lineage>
</organism>
<dbReference type="EC" id="3.4.24.-" evidence="15"/>
<dbReference type="GO" id="GO:0016887">
    <property type="term" value="F:ATP hydrolysis activity"/>
    <property type="evidence" value="ECO:0007669"/>
    <property type="project" value="UniProtKB-UniRule"/>
</dbReference>
<comment type="cofactor">
    <cofactor evidence="15">
        <name>Zn(2+)</name>
        <dbReference type="ChEBI" id="CHEBI:29105"/>
    </cofactor>
    <text evidence="15">Binds 1 zinc ion per subunit.</text>
</comment>
<comment type="similarity">
    <text evidence="14 15">In the central section; belongs to the AAA ATPase family.</text>
</comment>
<evidence type="ECO:0000256" key="6">
    <source>
        <dbReference type="ARBA" id="ARBA00022723"/>
    </source>
</evidence>
<dbReference type="HAMAP" id="MF_01458">
    <property type="entry name" value="FtsH"/>
    <property type="match status" value="1"/>
</dbReference>
<feature type="binding site" evidence="15">
    <location>
        <begin position="199"/>
        <end position="206"/>
    </location>
    <ligand>
        <name>ATP</name>
        <dbReference type="ChEBI" id="CHEBI:30616"/>
    </ligand>
</feature>
<evidence type="ECO:0000256" key="15">
    <source>
        <dbReference type="HAMAP-Rule" id="MF_01458"/>
    </source>
</evidence>
<evidence type="ECO:0000256" key="13">
    <source>
        <dbReference type="ARBA" id="ARBA00023136"/>
    </source>
</evidence>
<dbReference type="GO" id="GO:0004176">
    <property type="term" value="F:ATP-dependent peptidase activity"/>
    <property type="evidence" value="ECO:0007669"/>
    <property type="project" value="InterPro"/>
</dbReference>
<dbReference type="InterPro" id="IPR000642">
    <property type="entry name" value="Peptidase_M41"/>
</dbReference>
<dbReference type="GO" id="GO:0008270">
    <property type="term" value="F:zinc ion binding"/>
    <property type="evidence" value="ECO:0007669"/>
    <property type="project" value="UniProtKB-UniRule"/>
</dbReference>
<keyword evidence="12 15" id="KW-0482">Metalloprotease</keyword>
<evidence type="ECO:0000256" key="11">
    <source>
        <dbReference type="ARBA" id="ARBA00022989"/>
    </source>
</evidence>
<dbReference type="PANTHER" id="PTHR23076">
    <property type="entry name" value="METALLOPROTEASE M41 FTSH"/>
    <property type="match status" value="1"/>
</dbReference>
<feature type="binding site" evidence="15">
    <location>
        <position position="422"/>
    </location>
    <ligand>
        <name>Zn(2+)</name>
        <dbReference type="ChEBI" id="CHEBI:29105"/>
        <note>catalytic</note>
    </ligand>
</feature>
<keyword evidence="7 15" id="KW-0547">Nucleotide-binding</keyword>
<dbReference type="GO" id="GO:0006508">
    <property type="term" value="P:proteolysis"/>
    <property type="evidence" value="ECO:0007669"/>
    <property type="project" value="UniProtKB-KW"/>
</dbReference>
<name>A0A554W4C4_9BURK</name>
<comment type="subcellular location">
    <subcellularLocation>
        <location evidence="15">Cell membrane</location>
        <topology evidence="15">Multi-pass membrane protein</topology>
        <orientation evidence="15">Cytoplasmic side</orientation>
    </subcellularLocation>
    <subcellularLocation>
        <location evidence="1">Membrane</location>
    </subcellularLocation>
</comment>
<keyword evidence="6 15" id="KW-0479">Metal-binding</keyword>
<evidence type="ECO:0000256" key="1">
    <source>
        <dbReference type="ARBA" id="ARBA00004370"/>
    </source>
</evidence>
<dbReference type="NCBIfam" id="TIGR01241">
    <property type="entry name" value="FtsH_fam"/>
    <property type="match status" value="1"/>
</dbReference>
<dbReference type="OrthoDB" id="9809379at2"/>
<dbReference type="InterPro" id="IPR005936">
    <property type="entry name" value="FtsH"/>
</dbReference>
<dbReference type="GO" id="GO:0030163">
    <property type="term" value="P:protein catabolic process"/>
    <property type="evidence" value="ECO:0007669"/>
    <property type="project" value="UniProtKB-UniRule"/>
</dbReference>
<dbReference type="Pfam" id="PF00004">
    <property type="entry name" value="AAA"/>
    <property type="match status" value="1"/>
</dbReference>
<feature type="binding site" evidence="15">
    <location>
        <position position="426"/>
    </location>
    <ligand>
        <name>Zn(2+)</name>
        <dbReference type="ChEBI" id="CHEBI:29105"/>
        <note>catalytic</note>
    </ligand>
</feature>
<keyword evidence="13 15" id="KW-0472">Membrane</keyword>
<feature type="domain" description="AAA+ ATPase" evidence="17">
    <location>
        <begin position="191"/>
        <end position="331"/>
    </location>
</feature>
<dbReference type="GO" id="GO:0005886">
    <property type="term" value="C:plasma membrane"/>
    <property type="evidence" value="ECO:0007669"/>
    <property type="project" value="UniProtKB-SubCell"/>
</dbReference>
<dbReference type="FunFam" id="3.40.50.300:FF:000001">
    <property type="entry name" value="ATP-dependent zinc metalloprotease FtsH"/>
    <property type="match status" value="1"/>
</dbReference>
<evidence type="ECO:0000256" key="10">
    <source>
        <dbReference type="ARBA" id="ARBA00022840"/>
    </source>
</evidence>
<evidence type="ECO:0000256" key="2">
    <source>
        <dbReference type="ARBA" id="ARBA00010044"/>
    </source>
</evidence>
<comment type="similarity">
    <text evidence="2 15">In the C-terminal section; belongs to the peptidase M41 family.</text>
</comment>
<dbReference type="Pfam" id="PF06480">
    <property type="entry name" value="FtsH_ext"/>
    <property type="match status" value="1"/>
</dbReference>
<dbReference type="InterPro" id="IPR003960">
    <property type="entry name" value="ATPase_AAA_CS"/>
</dbReference>
<dbReference type="PROSITE" id="PS00674">
    <property type="entry name" value="AAA"/>
    <property type="match status" value="1"/>
</dbReference>
<feature type="active site" evidence="15">
    <location>
        <position position="423"/>
    </location>
</feature>
<evidence type="ECO:0000256" key="9">
    <source>
        <dbReference type="ARBA" id="ARBA00022833"/>
    </source>
</evidence>
<dbReference type="GO" id="GO:0005524">
    <property type="term" value="F:ATP binding"/>
    <property type="evidence" value="ECO:0007669"/>
    <property type="project" value="UniProtKB-UniRule"/>
</dbReference>
<evidence type="ECO:0000313" key="19">
    <source>
        <dbReference type="Proteomes" id="UP000315736"/>
    </source>
</evidence>
<dbReference type="SMART" id="SM00382">
    <property type="entry name" value="AAA"/>
    <property type="match status" value="1"/>
</dbReference>
<dbReference type="Gene3D" id="1.20.58.760">
    <property type="entry name" value="Peptidase M41"/>
    <property type="match status" value="1"/>
</dbReference>
<keyword evidence="10 15" id="KW-0067">ATP-binding</keyword>
<gene>
    <name evidence="18" type="primary">ftsH4</name>
    <name evidence="15" type="synonym">ftsH</name>
    <name evidence="18" type="ORF">Talka_02184</name>
</gene>
<evidence type="ECO:0000256" key="16">
    <source>
        <dbReference type="RuleBase" id="RU003651"/>
    </source>
</evidence>
<keyword evidence="4 15" id="KW-0645">Protease</keyword>
<dbReference type="AlphaFoldDB" id="A0A554W4C4"/>
<dbReference type="Gene3D" id="1.10.8.60">
    <property type="match status" value="1"/>
</dbReference>
<dbReference type="Gene3D" id="3.40.50.300">
    <property type="entry name" value="P-loop containing nucleotide triphosphate hydrolases"/>
    <property type="match status" value="1"/>
</dbReference>
<dbReference type="FunFam" id="1.20.58.760:FF:000001">
    <property type="entry name" value="ATP-dependent zinc metalloprotease FtsH"/>
    <property type="match status" value="1"/>
</dbReference>
<reference evidence="18 19" key="1">
    <citation type="submission" date="2019-07" db="EMBL/GenBank/DDBJ databases">
        <title>Tepidimonas alkaliphilus YIM 72238 draft genome.</title>
        <authorList>
            <person name="Da Costa M.S."/>
            <person name="Froufe H.J.C."/>
            <person name="Egas C."/>
            <person name="Albuquerque L."/>
        </authorList>
    </citation>
    <scope>NUCLEOTIDE SEQUENCE [LARGE SCALE GENOMIC DNA]</scope>
    <source>
        <strain evidence="18 19">YIM 72238</strain>
    </source>
</reference>
<dbReference type="InterPro" id="IPR037219">
    <property type="entry name" value="Peptidase_M41-like"/>
</dbReference>
<dbReference type="CDD" id="cd19501">
    <property type="entry name" value="RecA-like_FtsH"/>
    <property type="match status" value="1"/>
</dbReference>
<dbReference type="InterPro" id="IPR041569">
    <property type="entry name" value="AAA_lid_3"/>
</dbReference>
<evidence type="ECO:0000256" key="8">
    <source>
        <dbReference type="ARBA" id="ARBA00022801"/>
    </source>
</evidence>
<dbReference type="Pfam" id="PF17862">
    <property type="entry name" value="AAA_lid_3"/>
    <property type="match status" value="1"/>
</dbReference>
<evidence type="ECO:0000256" key="4">
    <source>
        <dbReference type="ARBA" id="ARBA00022670"/>
    </source>
</evidence>
<evidence type="ECO:0000256" key="5">
    <source>
        <dbReference type="ARBA" id="ARBA00022692"/>
    </source>
</evidence>
<comment type="caution">
    <text evidence="15">Lacks conserved residue(s) required for the propagation of feature annotation.</text>
</comment>
<dbReference type="InterPro" id="IPR003959">
    <property type="entry name" value="ATPase_AAA_core"/>
</dbReference>
<comment type="function">
    <text evidence="15">Acts as a processive, ATP-dependent zinc metallopeptidase for both cytoplasmic and membrane proteins. Plays a role in the quality control of integral membrane proteins.</text>
</comment>
<dbReference type="GO" id="GO:0004222">
    <property type="term" value="F:metalloendopeptidase activity"/>
    <property type="evidence" value="ECO:0007669"/>
    <property type="project" value="InterPro"/>
</dbReference>
<accession>A0A554W4C4</accession>
<dbReference type="Pfam" id="PF01434">
    <property type="entry name" value="Peptidase_M41"/>
    <property type="match status" value="1"/>
</dbReference>
<evidence type="ECO:0000259" key="17">
    <source>
        <dbReference type="SMART" id="SM00382"/>
    </source>
</evidence>
<evidence type="ECO:0000313" key="18">
    <source>
        <dbReference type="EMBL" id="TSE18438.1"/>
    </source>
</evidence>
<dbReference type="FunFam" id="1.10.8.60:FF:000001">
    <property type="entry name" value="ATP-dependent zinc metalloprotease FtsH"/>
    <property type="match status" value="1"/>
</dbReference>
<dbReference type="EMBL" id="VJNB01000014">
    <property type="protein sequence ID" value="TSE18438.1"/>
    <property type="molecule type" value="Genomic_DNA"/>
</dbReference>
<dbReference type="Proteomes" id="UP000315736">
    <property type="component" value="Unassembled WGS sequence"/>
</dbReference>
<proteinExistence type="inferred from homology"/>
<keyword evidence="5 15" id="KW-0812">Transmembrane</keyword>
<feature type="transmembrane region" description="Helical" evidence="15">
    <location>
        <begin position="108"/>
        <end position="126"/>
    </location>
</feature>
<keyword evidence="3 15" id="KW-1003">Cell membrane</keyword>
<dbReference type="PANTHER" id="PTHR23076:SF97">
    <property type="entry name" value="ATP-DEPENDENT ZINC METALLOPROTEASE YME1L1"/>
    <property type="match status" value="1"/>
</dbReference>
<sequence length="617" mass="67086">MKPDARTSWNVGYWMLALLLLLWLQNLWQTARTVEPVPYSAFEQALADGKVAEVIVGETTLTGRLKNPEPGGKTVIVANRVEPDLAERLARYDVPYTRVVENTWLRDILSWVVPALVFFALWFFVVRKVLERQGMGGFMSIGKSRAKIYVEKDTGVTFADVAGVDEAKAELQEIVAFLKDPQGYGRLGARAPKGVLLVGPPGTGKTLLAKAVAGEAGVPFFSISGSEFVEMFVGVGAARVRDLFEQARAKAPAIIFIDELDALGRARGAGGPIGGHDEREQTLNQLLVELDGFDSGAGLVLLAATNRPEILDPALLRAGRFDRQVLVDRPDKAGRVQILRVHARKIKLAADVDLEQIAALTPGFSGADLANLCNEAALAATRRGAEAVALQDFTAAIERIVAGLEKKNRLLNPREREIVAYHEMGHALVALALPGSDPVHKVSIIPRGIGALGYTIQRPTEDRYLMTREELERKIMVLLGGRAAEKLVFGHLSTGAADDIAKVTDIARDMVMRYGMEESLGYIAYEAQRPAFLDVPGLAAGGCPRSPETQARIDEAVRRIVMEAFERTTAILQRHRAVLERCAQALLQRETLDEAQLAELTAEVRAEARAAAASTPA</sequence>
<dbReference type="InterPro" id="IPR003593">
    <property type="entry name" value="AAA+_ATPase"/>
</dbReference>
<dbReference type="InterPro" id="IPR027417">
    <property type="entry name" value="P-loop_NTPase"/>
</dbReference>
<evidence type="ECO:0000256" key="12">
    <source>
        <dbReference type="ARBA" id="ARBA00023049"/>
    </source>
</evidence>
<dbReference type="RefSeq" id="WP_143891373.1">
    <property type="nucleotide sequence ID" value="NZ_VJNB01000014.1"/>
</dbReference>
<comment type="caution">
    <text evidence="18">The sequence shown here is derived from an EMBL/GenBank/DDBJ whole genome shotgun (WGS) entry which is preliminary data.</text>
</comment>
<dbReference type="SUPFAM" id="SSF140990">
    <property type="entry name" value="FtsH protease domain-like"/>
    <property type="match status" value="1"/>
</dbReference>
<evidence type="ECO:0000256" key="14">
    <source>
        <dbReference type="ARBA" id="ARBA00061570"/>
    </source>
</evidence>
<comment type="subunit">
    <text evidence="15">Homohexamer.</text>
</comment>